<feature type="domain" description="CCHC-type" evidence="3">
    <location>
        <begin position="258"/>
        <end position="273"/>
    </location>
</feature>
<proteinExistence type="predicted"/>
<keyword evidence="5" id="KW-1185">Reference proteome</keyword>
<evidence type="ECO:0000256" key="1">
    <source>
        <dbReference type="PROSITE-ProRule" id="PRU00047"/>
    </source>
</evidence>
<evidence type="ECO:0000313" key="5">
    <source>
        <dbReference type="Proteomes" id="UP000719412"/>
    </source>
</evidence>
<organism evidence="4 5">
    <name type="scientific">Tenebrio molitor</name>
    <name type="common">Yellow mealworm beetle</name>
    <dbReference type="NCBI Taxonomy" id="7067"/>
    <lineage>
        <taxon>Eukaryota</taxon>
        <taxon>Metazoa</taxon>
        <taxon>Ecdysozoa</taxon>
        <taxon>Arthropoda</taxon>
        <taxon>Hexapoda</taxon>
        <taxon>Insecta</taxon>
        <taxon>Pterygota</taxon>
        <taxon>Neoptera</taxon>
        <taxon>Endopterygota</taxon>
        <taxon>Coleoptera</taxon>
        <taxon>Polyphaga</taxon>
        <taxon>Cucujiformia</taxon>
        <taxon>Tenebrionidae</taxon>
        <taxon>Tenebrio</taxon>
    </lineage>
</organism>
<feature type="region of interest" description="Disordered" evidence="2">
    <location>
        <begin position="231"/>
        <end position="251"/>
    </location>
</feature>
<evidence type="ECO:0000256" key="2">
    <source>
        <dbReference type="SAM" id="MobiDB-lite"/>
    </source>
</evidence>
<keyword evidence="1" id="KW-0863">Zinc-finger</keyword>
<gene>
    <name evidence="4" type="ORF">GEV33_001930</name>
</gene>
<sequence>MPKSTVPRRRVRQLPTNSSPDEDTGANLSKRAGSSSSADTPNSDLADVLKNFVVSLKSQVATVSPRSITSTGLLPPFNPEDRSLNIHQWVAKVEELASMYRWTEEVTVNNALAKLEGLAKTWLSGLPTVTYTWEEWRGLLIAAFPTSDDYHQKLQTVVQRAKKVEETYLRYYYEKLALLNQCGINGEEAVSCLIGGIQNVVIKTGARAGGYTDPSTLLGYLRGCDAASSAASQTADDHRQKLRRGAPVQEEPRTRRVRCHKCKELGHIKPNCPLSRNKGGCNDKRTRTSGKILRPITDGNYPISIGSTTGRPSQLEPYRNLRKTTDMTRCFDSGW</sequence>
<dbReference type="GO" id="GO:0003676">
    <property type="term" value="F:nucleic acid binding"/>
    <property type="evidence" value="ECO:0007669"/>
    <property type="project" value="InterPro"/>
</dbReference>
<feature type="compositionally biased region" description="Basic residues" evidence="2">
    <location>
        <begin position="1"/>
        <end position="12"/>
    </location>
</feature>
<name>A0A8J6HSC6_TENMO</name>
<comment type="caution">
    <text evidence="4">The sequence shown here is derived from an EMBL/GenBank/DDBJ whole genome shotgun (WGS) entry which is preliminary data.</text>
</comment>
<feature type="compositionally biased region" description="Polar residues" evidence="2">
    <location>
        <begin position="32"/>
        <end position="42"/>
    </location>
</feature>
<dbReference type="SUPFAM" id="SSF57756">
    <property type="entry name" value="Retrovirus zinc finger-like domains"/>
    <property type="match status" value="1"/>
</dbReference>
<dbReference type="InterPro" id="IPR036875">
    <property type="entry name" value="Znf_CCHC_sf"/>
</dbReference>
<dbReference type="AlphaFoldDB" id="A0A8J6HSC6"/>
<reference evidence="4" key="1">
    <citation type="journal article" date="2020" name="J Insects Food Feed">
        <title>The yellow mealworm (Tenebrio molitor) genome: a resource for the emerging insects as food and feed industry.</title>
        <authorList>
            <person name="Eriksson T."/>
            <person name="Andere A."/>
            <person name="Kelstrup H."/>
            <person name="Emery V."/>
            <person name="Picard C."/>
        </authorList>
    </citation>
    <scope>NUCLEOTIDE SEQUENCE</scope>
    <source>
        <strain evidence="4">Stoneville</strain>
        <tissue evidence="4">Whole head</tissue>
    </source>
</reference>
<dbReference type="PROSITE" id="PS50158">
    <property type="entry name" value="ZF_CCHC"/>
    <property type="match status" value="1"/>
</dbReference>
<dbReference type="InterPro" id="IPR001878">
    <property type="entry name" value="Znf_CCHC"/>
</dbReference>
<evidence type="ECO:0000259" key="3">
    <source>
        <dbReference type="PROSITE" id="PS50158"/>
    </source>
</evidence>
<protein>
    <recommendedName>
        <fullName evidence="3">CCHC-type domain-containing protein</fullName>
    </recommendedName>
</protein>
<dbReference type="EMBL" id="JABDTM020010544">
    <property type="protein sequence ID" value="KAH0820861.1"/>
    <property type="molecule type" value="Genomic_DNA"/>
</dbReference>
<keyword evidence="1" id="KW-0862">Zinc</keyword>
<dbReference type="GO" id="GO:0008270">
    <property type="term" value="F:zinc ion binding"/>
    <property type="evidence" value="ECO:0007669"/>
    <property type="project" value="UniProtKB-KW"/>
</dbReference>
<dbReference type="Proteomes" id="UP000719412">
    <property type="component" value="Unassembled WGS sequence"/>
</dbReference>
<keyword evidence="1" id="KW-0479">Metal-binding</keyword>
<evidence type="ECO:0000313" key="4">
    <source>
        <dbReference type="EMBL" id="KAH0820861.1"/>
    </source>
</evidence>
<feature type="region of interest" description="Disordered" evidence="2">
    <location>
        <begin position="1"/>
        <end position="42"/>
    </location>
</feature>
<accession>A0A8J6HSC6</accession>
<reference evidence="4" key="2">
    <citation type="submission" date="2021-08" db="EMBL/GenBank/DDBJ databases">
        <authorList>
            <person name="Eriksson T."/>
        </authorList>
    </citation>
    <scope>NUCLEOTIDE SEQUENCE</scope>
    <source>
        <strain evidence="4">Stoneville</strain>
        <tissue evidence="4">Whole head</tissue>
    </source>
</reference>